<dbReference type="PANTHER" id="PTHR37984:SF9">
    <property type="entry name" value="INTEGRASE CATALYTIC DOMAIN-CONTAINING PROTEIN"/>
    <property type="match status" value="1"/>
</dbReference>
<evidence type="ECO:0000256" key="3">
    <source>
        <dbReference type="ARBA" id="ARBA00039658"/>
    </source>
</evidence>
<dbReference type="CDD" id="cd01647">
    <property type="entry name" value="RT_LTR"/>
    <property type="match status" value="1"/>
</dbReference>
<dbReference type="Gene3D" id="2.40.70.10">
    <property type="entry name" value="Acid Proteases"/>
    <property type="match status" value="1"/>
</dbReference>
<evidence type="ECO:0000259" key="8">
    <source>
        <dbReference type="PROSITE" id="PS50994"/>
    </source>
</evidence>
<dbReference type="InterPro" id="IPR041588">
    <property type="entry name" value="Integrase_H2C2"/>
</dbReference>
<dbReference type="PANTHER" id="PTHR37984">
    <property type="entry name" value="PROTEIN CBG26694"/>
    <property type="match status" value="1"/>
</dbReference>
<dbReference type="Gene3D" id="3.30.70.270">
    <property type="match status" value="2"/>
</dbReference>
<dbReference type="InterPro" id="IPR001584">
    <property type="entry name" value="Integrase_cat-core"/>
</dbReference>
<dbReference type="Pfam" id="PF00665">
    <property type="entry name" value="rve"/>
    <property type="match status" value="1"/>
</dbReference>
<dbReference type="Gene3D" id="4.10.60.10">
    <property type="entry name" value="Zinc finger, CCHC-type"/>
    <property type="match status" value="1"/>
</dbReference>
<name>A0A9W7TQU7_TRIRA</name>
<dbReference type="EC" id="3.1.26.4" evidence="2"/>
<comment type="caution">
    <text evidence="9">The sequence shown here is derived from an EMBL/GenBank/DDBJ whole genome shotgun (WGS) entry which is preliminary data.</text>
</comment>
<dbReference type="FunFam" id="1.10.340.70:FF:000003">
    <property type="entry name" value="Protein CBG25708"/>
    <property type="match status" value="1"/>
</dbReference>
<dbReference type="PROSITE" id="PS50158">
    <property type="entry name" value="ZF_CCHC"/>
    <property type="match status" value="1"/>
</dbReference>
<comment type="similarity">
    <text evidence="1">Belongs to the beta type-B retroviral polymerase family. HERV class-II K(HML-2) pol subfamily.</text>
</comment>
<evidence type="ECO:0000256" key="1">
    <source>
        <dbReference type="ARBA" id="ARBA00010879"/>
    </source>
</evidence>
<dbReference type="Pfam" id="PF17919">
    <property type="entry name" value="RT_RNaseH_2"/>
    <property type="match status" value="1"/>
</dbReference>
<evidence type="ECO:0000256" key="4">
    <source>
        <dbReference type="PROSITE-ProRule" id="PRU00047"/>
    </source>
</evidence>
<evidence type="ECO:0000256" key="5">
    <source>
        <dbReference type="SAM" id="MobiDB-lite"/>
    </source>
</evidence>
<dbReference type="CDD" id="cd09274">
    <property type="entry name" value="RNase_HI_RT_Ty3"/>
    <property type="match status" value="1"/>
</dbReference>
<evidence type="ECO:0000313" key="10">
    <source>
        <dbReference type="Proteomes" id="UP001059041"/>
    </source>
</evidence>
<keyword evidence="4" id="KW-0863">Zinc-finger</keyword>
<feature type="domain" description="Integrase catalytic" evidence="8">
    <location>
        <begin position="1004"/>
        <end position="1111"/>
    </location>
</feature>
<evidence type="ECO:0000259" key="6">
    <source>
        <dbReference type="PROSITE" id="PS50158"/>
    </source>
</evidence>
<dbReference type="FunFam" id="3.30.70.270:FF:000026">
    <property type="entry name" value="Transposon Ty3-G Gag-Pol polyprotein"/>
    <property type="match status" value="1"/>
</dbReference>
<evidence type="ECO:0000259" key="7">
    <source>
        <dbReference type="PROSITE" id="PS50878"/>
    </source>
</evidence>
<dbReference type="Gene3D" id="1.10.340.70">
    <property type="match status" value="1"/>
</dbReference>
<dbReference type="InterPro" id="IPR021109">
    <property type="entry name" value="Peptidase_aspartic_dom_sf"/>
</dbReference>
<dbReference type="FunFam" id="3.30.420.10:FF:000063">
    <property type="entry name" value="Retrovirus-related Pol polyprotein from transposon 297-like Protein"/>
    <property type="match status" value="1"/>
</dbReference>
<keyword evidence="4" id="KW-0862">Zinc</keyword>
<dbReference type="Pfam" id="PF17921">
    <property type="entry name" value="Integrase_H2C2"/>
    <property type="match status" value="1"/>
</dbReference>
<dbReference type="InterPro" id="IPR000477">
    <property type="entry name" value="RT_dom"/>
</dbReference>
<dbReference type="GO" id="GO:0003676">
    <property type="term" value="F:nucleic acid binding"/>
    <property type="evidence" value="ECO:0007669"/>
    <property type="project" value="InterPro"/>
</dbReference>
<feature type="domain" description="Reverse transcriptase" evidence="7">
    <location>
        <begin position="452"/>
        <end position="628"/>
    </location>
</feature>
<protein>
    <recommendedName>
        <fullName evidence="3">Gypsy retrotransposon integrase-like protein 1</fullName>
        <ecNumber evidence="2">3.1.26.4</ecNumber>
    </recommendedName>
</protein>
<feature type="domain" description="CCHC-type" evidence="6">
    <location>
        <begin position="245"/>
        <end position="260"/>
    </location>
</feature>
<evidence type="ECO:0000313" key="9">
    <source>
        <dbReference type="EMBL" id="KAI7803605.1"/>
    </source>
</evidence>
<dbReference type="Proteomes" id="UP001059041">
    <property type="component" value="Linkage Group LG11"/>
</dbReference>
<dbReference type="InterPro" id="IPR043128">
    <property type="entry name" value="Rev_trsase/Diguanyl_cyclase"/>
</dbReference>
<dbReference type="InterPro" id="IPR012337">
    <property type="entry name" value="RNaseH-like_sf"/>
</dbReference>
<keyword evidence="4" id="KW-0479">Metal-binding</keyword>
<dbReference type="InterPro" id="IPR041577">
    <property type="entry name" value="RT_RNaseH_2"/>
</dbReference>
<dbReference type="GO" id="GO:0008270">
    <property type="term" value="F:zinc ion binding"/>
    <property type="evidence" value="ECO:0007669"/>
    <property type="project" value="UniProtKB-KW"/>
</dbReference>
<dbReference type="InterPro" id="IPR043502">
    <property type="entry name" value="DNA/RNA_pol_sf"/>
</dbReference>
<dbReference type="AlphaFoldDB" id="A0A9W7TQU7"/>
<dbReference type="SUPFAM" id="SSF56672">
    <property type="entry name" value="DNA/RNA polymerases"/>
    <property type="match status" value="1"/>
</dbReference>
<dbReference type="PROSITE" id="PS50994">
    <property type="entry name" value="INTEGRASE"/>
    <property type="match status" value="1"/>
</dbReference>
<dbReference type="PROSITE" id="PS50878">
    <property type="entry name" value="RT_POL"/>
    <property type="match status" value="1"/>
</dbReference>
<sequence>MDQIFSLAPPGSFNFDEPSLWPQWIRRFERFRVASGLAEKNPAYQVNSLLYIMGEKSDDILNTLPLSEEGKKSYEEVEKALSEHFIGRHNIIYERAKFNSRFQQPGESAECFITDVYKLAEHCRYGDLHQEMIRDRIVVGIRDAKLSERLQLDPNLTLDKTVTQVRQNEEIKRQQPVIRRDKSELKEVNVDAVMATRMPKAKMTSQRMQRRFDTAQKTQQMSSCKRCGKSPQHPWKMCSARESTCRKCGKRGHFAAVCRSTQRLETIVDGSDEDAFMGVIQTRKQENGWQQEILVNKELLTFKIDTGAAVTAIPATMYSAEKQGKLNETKKIILGPNSTPLDVMGTFRACLKNEKRSIWHDIYVVKDLVMPLLGLPAIQGLNLLQQIANVHKPGEQYKKRFPTVFTGLGELEGSYKIKVTNEAVPYALSAPRRVPLPLVEKVKRELLRMEEMGVIRRIEKPTAWCAGMVVVPKTNGNIRICVDLTRLNEYVCRERHILPAVDDTLARLEGAAVFSKLDATSGFWQIPLHKDSQPLTTFITPFGRYCFQRLPFGISSAPEHFQLRISQILAGMDGTLCHADDVLVFGKDREEHHKRLCEVLKMFEKAGLTLNDKCVFAAERVKFLGHIISAQGIEADQDKIQAILNMPQPQNVEGVRRFMGLVNYVGKFSPNLPTLTKPLRDLLRNDSTWTWDAQQEEAFMKVKKELSSPAVLAQYSPHSETIVSADASSYGLGGVLMQRQKNSEWRPVVYISRSLSPTETRYAQIEKEALAVTWACERLSAYLLGMEFMVHTDHKPLISLLGNRPLDDLPPRILRFRLRLLRFKYNISYVPGKQLVTADALSRAPMGPEKSRENVTLEDECKVFVDFVVQQLPATRTKLKQIQEMQSKDLTCQQLKQYSQRGWPERQKSVGESLIPYWSHRADIHVADGFLMKGERILIPQHMRREMLERLHQGHQGMTKCIARAQQAVWWPGVIKEIREVVERCDICCQHSQKKTETLMQSPLPARPWQRVAADIFQWKESHYLVVVDYFSRYIEVANLPKLITATTVERLKVIFARFGIPDTLVTDNGPQFASGEFAEFSNGEAERAVRTVKQLLRKNGDPQRALLAYRSTPLSHGISPAELLMGRKIRSPVPVAQKALTPKWPDLKMFRRKDKMLKKKQQVTHKYRHRAKDLPVITPGQRVWIRTSKSTGTVQGEASTPRSYHVETEMGTLRRNRAHLVVLPEPIGQGGNEFVTRSGRTSRPPERLDL</sequence>
<organism evidence="9 10">
    <name type="scientific">Triplophysa rosa</name>
    <name type="common">Cave loach</name>
    <dbReference type="NCBI Taxonomy" id="992332"/>
    <lineage>
        <taxon>Eukaryota</taxon>
        <taxon>Metazoa</taxon>
        <taxon>Chordata</taxon>
        <taxon>Craniata</taxon>
        <taxon>Vertebrata</taxon>
        <taxon>Euteleostomi</taxon>
        <taxon>Actinopterygii</taxon>
        <taxon>Neopterygii</taxon>
        <taxon>Teleostei</taxon>
        <taxon>Ostariophysi</taxon>
        <taxon>Cypriniformes</taxon>
        <taxon>Nemacheilidae</taxon>
        <taxon>Triplophysa</taxon>
    </lineage>
</organism>
<feature type="region of interest" description="Disordered" evidence="5">
    <location>
        <begin position="1230"/>
        <end position="1251"/>
    </location>
</feature>
<proteinExistence type="inferred from homology"/>
<accession>A0A9W7TQU7</accession>
<dbReference type="SUPFAM" id="SSF50630">
    <property type="entry name" value="Acid proteases"/>
    <property type="match status" value="1"/>
</dbReference>
<dbReference type="InterPro" id="IPR001878">
    <property type="entry name" value="Znf_CCHC"/>
</dbReference>
<dbReference type="SMART" id="SM00343">
    <property type="entry name" value="ZnF_C2HC"/>
    <property type="match status" value="1"/>
</dbReference>
<evidence type="ECO:0000256" key="2">
    <source>
        <dbReference type="ARBA" id="ARBA00012180"/>
    </source>
</evidence>
<dbReference type="GO" id="GO:0015074">
    <property type="term" value="P:DNA integration"/>
    <property type="evidence" value="ECO:0007669"/>
    <property type="project" value="InterPro"/>
</dbReference>
<dbReference type="GO" id="GO:0004523">
    <property type="term" value="F:RNA-DNA hybrid ribonuclease activity"/>
    <property type="evidence" value="ECO:0007669"/>
    <property type="project" value="UniProtKB-EC"/>
</dbReference>
<dbReference type="InterPro" id="IPR036397">
    <property type="entry name" value="RNaseH_sf"/>
</dbReference>
<gene>
    <name evidence="9" type="ORF">IRJ41_008956</name>
</gene>
<dbReference type="EMBL" id="JAFHDT010000011">
    <property type="protein sequence ID" value="KAI7803605.1"/>
    <property type="molecule type" value="Genomic_DNA"/>
</dbReference>
<dbReference type="Gene3D" id="3.10.10.10">
    <property type="entry name" value="HIV Type 1 Reverse Transcriptase, subunit A, domain 1"/>
    <property type="match status" value="1"/>
</dbReference>
<dbReference type="SUPFAM" id="SSF53098">
    <property type="entry name" value="Ribonuclease H-like"/>
    <property type="match status" value="1"/>
</dbReference>
<dbReference type="Pfam" id="PF00078">
    <property type="entry name" value="RVT_1"/>
    <property type="match status" value="1"/>
</dbReference>
<reference evidence="9" key="1">
    <citation type="submission" date="2021-02" db="EMBL/GenBank/DDBJ databases">
        <title>Comparative genomics reveals that relaxation of natural selection precedes convergent phenotypic evolution of cavefish.</title>
        <authorList>
            <person name="Peng Z."/>
        </authorList>
    </citation>
    <scope>NUCLEOTIDE SEQUENCE</scope>
    <source>
        <tissue evidence="9">Muscle</tissue>
    </source>
</reference>
<dbReference type="InterPro" id="IPR050951">
    <property type="entry name" value="Retrovirus_Pol_polyprotein"/>
</dbReference>
<dbReference type="Gene3D" id="3.30.420.10">
    <property type="entry name" value="Ribonuclease H-like superfamily/Ribonuclease H"/>
    <property type="match status" value="1"/>
</dbReference>
<keyword evidence="10" id="KW-1185">Reference proteome</keyword>